<accession>A0ACC0C2I0</accession>
<gene>
    <name evidence="1" type="ORF">M9H77_10143</name>
</gene>
<sequence>MADEGKKNKNGIELDWNRLLGEEGNQEEEEEPHQVQLVNEKSESEAVAAEFDEEQSHRNHEFRNLPEKDLRERIERNRSLLRSTGARLKDGGDKLRSLIKDYEDELERRCRLPVQKDDDGCNKPKKSWRTNFFNISDGFQEEDTTAFRPSKPSEFASRFHHKMDQNEFHTLKRCDSSKVRSSGNFSRCRKKRRVSSRETPVQSRGNLFVDVNKRTLSNSDKRDGNFAVSSHNPKEDSPDLSANKRMSTLRRLRHSKGEPVVLDDEDEVEVKEIACHEDVDECMNTRIYFPSRDDPESLEICYTDMQCLAPEAYISSVIMNFYIRYLQDLMVPTDRERYHFFNTFFYEKLKESVIKKNSKEPSFAKFRRWWKGVHIFEKAYILLPIHEDLHWSLVIICIPDKEDRSGPILLHLDSLRLHYSKSIFHNIKR</sequence>
<comment type="caution">
    <text evidence="1">The sequence shown here is derived from an EMBL/GenBank/DDBJ whole genome shotgun (WGS) entry which is preliminary data.</text>
</comment>
<keyword evidence="2" id="KW-1185">Reference proteome</keyword>
<evidence type="ECO:0000313" key="1">
    <source>
        <dbReference type="EMBL" id="KAI5679193.1"/>
    </source>
</evidence>
<evidence type="ECO:0000313" key="2">
    <source>
        <dbReference type="Proteomes" id="UP001060085"/>
    </source>
</evidence>
<proteinExistence type="predicted"/>
<reference evidence="2" key="1">
    <citation type="journal article" date="2023" name="Nat. Plants">
        <title>Single-cell RNA sequencing provides a high-resolution roadmap for understanding the multicellular compartmentation of specialized metabolism.</title>
        <authorList>
            <person name="Sun S."/>
            <person name="Shen X."/>
            <person name="Li Y."/>
            <person name="Li Y."/>
            <person name="Wang S."/>
            <person name="Li R."/>
            <person name="Zhang H."/>
            <person name="Shen G."/>
            <person name="Guo B."/>
            <person name="Wei J."/>
            <person name="Xu J."/>
            <person name="St-Pierre B."/>
            <person name="Chen S."/>
            <person name="Sun C."/>
        </authorList>
    </citation>
    <scope>NUCLEOTIDE SEQUENCE [LARGE SCALE GENOMIC DNA]</scope>
</reference>
<dbReference type="EMBL" id="CM044702">
    <property type="protein sequence ID" value="KAI5679193.1"/>
    <property type="molecule type" value="Genomic_DNA"/>
</dbReference>
<organism evidence="1 2">
    <name type="scientific">Catharanthus roseus</name>
    <name type="common">Madagascar periwinkle</name>
    <name type="synonym">Vinca rosea</name>
    <dbReference type="NCBI Taxonomy" id="4058"/>
    <lineage>
        <taxon>Eukaryota</taxon>
        <taxon>Viridiplantae</taxon>
        <taxon>Streptophyta</taxon>
        <taxon>Embryophyta</taxon>
        <taxon>Tracheophyta</taxon>
        <taxon>Spermatophyta</taxon>
        <taxon>Magnoliopsida</taxon>
        <taxon>eudicotyledons</taxon>
        <taxon>Gunneridae</taxon>
        <taxon>Pentapetalae</taxon>
        <taxon>asterids</taxon>
        <taxon>lamiids</taxon>
        <taxon>Gentianales</taxon>
        <taxon>Apocynaceae</taxon>
        <taxon>Rauvolfioideae</taxon>
        <taxon>Vinceae</taxon>
        <taxon>Catharanthinae</taxon>
        <taxon>Catharanthus</taxon>
    </lineage>
</organism>
<dbReference type="Proteomes" id="UP001060085">
    <property type="component" value="Linkage Group LG02"/>
</dbReference>
<protein>
    <submittedName>
        <fullName evidence="1">Uncharacterized protein</fullName>
    </submittedName>
</protein>
<name>A0ACC0C2I0_CATRO</name>